<evidence type="ECO:0000256" key="5">
    <source>
        <dbReference type="SAM" id="SignalP"/>
    </source>
</evidence>
<dbReference type="Pfam" id="PF03403">
    <property type="entry name" value="PAF-AH_p_II"/>
    <property type="match status" value="1"/>
</dbReference>
<keyword evidence="7" id="KW-1185">Reference proteome</keyword>
<accession>A0ABN3HMX2</accession>
<dbReference type="Proteomes" id="UP001499986">
    <property type="component" value="Unassembled WGS sequence"/>
</dbReference>
<dbReference type="PROSITE" id="PS51318">
    <property type="entry name" value="TAT"/>
    <property type="match status" value="1"/>
</dbReference>
<evidence type="ECO:0000313" key="6">
    <source>
        <dbReference type="EMBL" id="GAA2384203.1"/>
    </source>
</evidence>
<feature type="signal peptide" evidence="5">
    <location>
        <begin position="1"/>
        <end position="26"/>
    </location>
</feature>
<feature type="region of interest" description="Disordered" evidence="4">
    <location>
        <begin position="24"/>
        <end position="51"/>
    </location>
</feature>
<keyword evidence="3" id="KW-0443">Lipid metabolism</keyword>
<sequence length="415" mass="44114">MPRPSRRTLMKLGAAAVLAPMSTACSTTGSRTRTAPSASPTGRAVSLPAPTGPWPIGTVDLHLIDRTRHDPLVPSQPFRELMASVWYPADRGGRFPIAPWLTPAAAADWDKHSAPGLTIKSGAVDWQGIQTHARTGAPVARSAGELPVVLFSSGDGGDRALGTTLVEELAARGYVVVTVDPTYEVDQVEFPGGRVERAAPPPEKLTPEVIAALLEKHSRARVADMKFVLRQIDAMAHGRNPDAGKKPLPAGLPAALDLSRIGALGQSLGGSVAAQLAHDEPRVRAAANLDGEFVGPVVRTGVATPFLLMASDVNTLEGNASWKAFWAASTGWKQALHLRKAKHGSYTDLQSIFPQLTPHMKIPAAAELIGTVNPRRSLAAQRAAVTALFDLHLKDRPTALFHNPSGQYRELEVLS</sequence>
<dbReference type="PANTHER" id="PTHR10272:SF0">
    <property type="entry name" value="PLATELET-ACTIVATING FACTOR ACETYLHYDROLASE"/>
    <property type="match status" value="1"/>
</dbReference>
<dbReference type="PROSITE" id="PS51257">
    <property type="entry name" value="PROKAR_LIPOPROTEIN"/>
    <property type="match status" value="1"/>
</dbReference>
<evidence type="ECO:0000256" key="2">
    <source>
        <dbReference type="ARBA" id="ARBA00022963"/>
    </source>
</evidence>
<keyword evidence="5" id="KW-0732">Signal</keyword>
<proteinExistence type="predicted"/>
<feature type="chain" id="PRO_5047362400" evidence="5">
    <location>
        <begin position="27"/>
        <end position="415"/>
    </location>
</feature>
<feature type="compositionally biased region" description="Polar residues" evidence="4">
    <location>
        <begin position="24"/>
        <end position="40"/>
    </location>
</feature>
<dbReference type="EMBL" id="BAAASE010000001">
    <property type="protein sequence ID" value="GAA2384203.1"/>
    <property type="molecule type" value="Genomic_DNA"/>
</dbReference>
<evidence type="ECO:0000256" key="3">
    <source>
        <dbReference type="ARBA" id="ARBA00023098"/>
    </source>
</evidence>
<evidence type="ECO:0000256" key="1">
    <source>
        <dbReference type="ARBA" id="ARBA00022801"/>
    </source>
</evidence>
<keyword evidence="1 6" id="KW-0378">Hydrolase</keyword>
<keyword evidence="2" id="KW-0442">Lipid degradation</keyword>
<comment type="caution">
    <text evidence="6">The sequence shown here is derived from an EMBL/GenBank/DDBJ whole genome shotgun (WGS) entry which is preliminary data.</text>
</comment>
<gene>
    <name evidence="6" type="ORF">GCM10010255_08750</name>
</gene>
<dbReference type="PANTHER" id="PTHR10272">
    <property type="entry name" value="PLATELET-ACTIVATING FACTOR ACETYLHYDROLASE"/>
    <property type="match status" value="1"/>
</dbReference>
<dbReference type="InterPro" id="IPR006311">
    <property type="entry name" value="TAT_signal"/>
</dbReference>
<reference evidence="6 7" key="1">
    <citation type="journal article" date="2019" name="Int. J. Syst. Evol. Microbiol.">
        <title>The Global Catalogue of Microorganisms (GCM) 10K type strain sequencing project: providing services to taxonomists for standard genome sequencing and annotation.</title>
        <authorList>
            <consortium name="The Broad Institute Genomics Platform"/>
            <consortium name="The Broad Institute Genome Sequencing Center for Infectious Disease"/>
            <person name="Wu L."/>
            <person name="Ma J."/>
        </authorList>
    </citation>
    <scope>NUCLEOTIDE SEQUENCE [LARGE SCALE GENOMIC DNA]</scope>
    <source>
        <strain evidence="6 7">JCM 4358</strain>
    </source>
</reference>
<dbReference type="RefSeq" id="WP_346137633.1">
    <property type="nucleotide sequence ID" value="NZ_BAAASE010000001.1"/>
</dbReference>
<dbReference type="GO" id="GO:0016787">
    <property type="term" value="F:hydrolase activity"/>
    <property type="evidence" value="ECO:0007669"/>
    <property type="project" value="UniProtKB-KW"/>
</dbReference>
<dbReference type="Gene3D" id="3.40.50.1820">
    <property type="entry name" value="alpha/beta hydrolase"/>
    <property type="match status" value="1"/>
</dbReference>
<evidence type="ECO:0000256" key="4">
    <source>
        <dbReference type="SAM" id="MobiDB-lite"/>
    </source>
</evidence>
<dbReference type="InterPro" id="IPR029058">
    <property type="entry name" value="AB_hydrolase_fold"/>
</dbReference>
<name>A0ABN3HMX2_9ACTN</name>
<organism evidence="6 7">
    <name type="scientific">Streptomyces coeruleofuscus</name>
    <dbReference type="NCBI Taxonomy" id="66879"/>
    <lineage>
        <taxon>Bacteria</taxon>
        <taxon>Bacillati</taxon>
        <taxon>Actinomycetota</taxon>
        <taxon>Actinomycetes</taxon>
        <taxon>Kitasatosporales</taxon>
        <taxon>Streptomycetaceae</taxon>
        <taxon>Streptomyces</taxon>
    </lineage>
</organism>
<dbReference type="SUPFAM" id="SSF53474">
    <property type="entry name" value="alpha/beta-Hydrolases"/>
    <property type="match status" value="1"/>
</dbReference>
<protein>
    <submittedName>
        <fullName evidence="6">Alpha/beta hydrolase</fullName>
    </submittedName>
</protein>
<evidence type="ECO:0000313" key="7">
    <source>
        <dbReference type="Proteomes" id="UP001499986"/>
    </source>
</evidence>